<gene>
    <name evidence="1" type="ORF">H0B56_19290</name>
</gene>
<dbReference type="EMBL" id="JACCKD010000008">
    <property type="protein sequence ID" value="MBA0127694.1"/>
    <property type="molecule type" value="Genomic_DNA"/>
</dbReference>
<dbReference type="InterPro" id="IPR021391">
    <property type="entry name" value="DUF3027"/>
</dbReference>
<evidence type="ECO:0000313" key="1">
    <source>
        <dbReference type="EMBL" id="MBA0127694.1"/>
    </source>
</evidence>
<keyword evidence="2" id="KW-1185">Reference proteome</keyword>
<organism evidence="1 2">
    <name type="scientific">Haloechinothrix aidingensis</name>
    <dbReference type="NCBI Taxonomy" id="2752311"/>
    <lineage>
        <taxon>Bacteria</taxon>
        <taxon>Bacillati</taxon>
        <taxon>Actinomycetota</taxon>
        <taxon>Actinomycetes</taxon>
        <taxon>Pseudonocardiales</taxon>
        <taxon>Pseudonocardiaceae</taxon>
        <taxon>Haloechinothrix</taxon>
    </lineage>
</organism>
<sequence>MSSTPTAAATQPQPGPWLVDAAGLARDAAREEAADRGYDPDSTVGAYRGVRHEDDVSVTHLFDAAVPGYGGWQWQVTVASAGAEFPVTVSEALLRPGPGALIAKEWVPWEMRVRQGDLGIGDVLPVREDDERLVPGYLGSDDPGVEEVSYEIGLGRTRVMSRRGRLDAAERWRGGEFGPRSDMARSAPQPCGTCGFYLPLAGSMRAAFGVCGNEVAPADGHVVHVEYGCGAHSEAEVDTGAVVPVAQLVYDDSRLDVDGVESSGAGLES</sequence>
<comment type="caution">
    <text evidence="1">The sequence shown here is derived from an EMBL/GenBank/DDBJ whole genome shotgun (WGS) entry which is preliminary data.</text>
</comment>
<dbReference type="AlphaFoldDB" id="A0A838AEE1"/>
<dbReference type="Proteomes" id="UP000582974">
    <property type="component" value="Unassembled WGS sequence"/>
</dbReference>
<accession>A0A838AEE1</accession>
<reference evidence="1 2" key="1">
    <citation type="submission" date="2020-07" db="EMBL/GenBank/DDBJ databases">
        <title>Genome of Haloechinothrix sp.</title>
        <authorList>
            <person name="Tang S.-K."/>
            <person name="Yang L."/>
            <person name="Zhu W.-Y."/>
        </authorList>
    </citation>
    <scope>NUCLEOTIDE SEQUENCE [LARGE SCALE GENOMIC DNA]</scope>
    <source>
        <strain evidence="1 2">YIM 98757</strain>
    </source>
</reference>
<dbReference type="Pfam" id="PF11228">
    <property type="entry name" value="DUF3027"/>
    <property type="match status" value="1"/>
</dbReference>
<evidence type="ECO:0000313" key="2">
    <source>
        <dbReference type="Proteomes" id="UP000582974"/>
    </source>
</evidence>
<proteinExistence type="predicted"/>
<name>A0A838AEE1_9PSEU</name>
<protein>
    <submittedName>
        <fullName evidence="1">DUF3027 domain-containing protein</fullName>
    </submittedName>
</protein>
<dbReference type="RefSeq" id="WP_180894519.1">
    <property type="nucleotide sequence ID" value="NZ_JACCKD010000008.1"/>
</dbReference>